<evidence type="ECO:0000256" key="6">
    <source>
        <dbReference type="SAM" id="Phobius"/>
    </source>
</evidence>
<dbReference type="GO" id="GO:0016874">
    <property type="term" value="F:ligase activity"/>
    <property type="evidence" value="ECO:0007669"/>
    <property type="project" value="UniProtKB-KW"/>
</dbReference>
<feature type="transmembrane region" description="Helical" evidence="6">
    <location>
        <begin position="211"/>
        <end position="227"/>
    </location>
</feature>
<dbReference type="InterPro" id="IPR019734">
    <property type="entry name" value="TPR_rpt"/>
</dbReference>
<dbReference type="PANTHER" id="PTHR37422:SF17">
    <property type="entry name" value="O-ANTIGEN LIGASE"/>
    <property type="match status" value="1"/>
</dbReference>
<dbReference type="InterPro" id="IPR051533">
    <property type="entry name" value="WaaL-like"/>
</dbReference>
<accession>A0A923N1Z6</accession>
<protein>
    <submittedName>
        <fullName evidence="8">O-antigen ligase family protein</fullName>
    </submittedName>
</protein>
<dbReference type="InterPro" id="IPR011990">
    <property type="entry name" value="TPR-like_helical_dom_sf"/>
</dbReference>
<dbReference type="PANTHER" id="PTHR37422">
    <property type="entry name" value="TEICHURONIC ACID BIOSYNTHESIS PROTEIN TUAE"/>
    <property type="match status" value="1"/>
</dbReference>
<evidence type="ECO:0000256" key="3">
    <source>
        <dbReference type="ARBA" id="ARBA00022989"/>
    </source>
</evidence>
<evidence type="ECO:0000256" key="5">
    <source>
        <dbReference type="PROSITE-ProRule" id="PRU00339"/>
    </source>
</evidence>
<proteinExistence type="predicted"/>
<dbReference type="Gene3D" id="1.25.40.10">
    <property type="entry name" value="Tetratricopeptide repeat domain"/>
    <property type="match status" value="1"/>
</dbReference>
<gene>
    <name evidence="8" type="ORF">H8R25_15795</name>
</gene>
<feature type="domain" description="O-antigen ligase-related" evidence="7">
    <location>
        <begin position="216"/>
        <end position="373"/>
    </location>
</feature>
<keyword evidence="3 6" id="KW-1133">Transmembrane helix</keyword>
<feature type="transmembrane region" description="Helical" evidence="6">
    <location>
        <begin position="88"/>
        <end position="105"/>
    </location>
</feature>
<feature type="transmembrane region" description="Helical" evidence="6">
    <location>
        <begin position="366"/>
        <end position="383"/>
    </location>
</feature>
<sequence length="795" mass="90947">MKNKINSTEAVQSTSDSQNSTYYDFMALLFFCCYLVIDFLPDFKSIEIIGTQFFYLAVLNCVIAVYLFKNPLLLSQNLFGGLKKDWIFRSYAVFLFFCGITLFIANNISISIVSFVDLLVVLSMFLNLYALFYKRLYLVYKLCFIIAISVFLQTSLEFFQLIKHAKTSNIFNAIDILKGNTGNINVYAASLSIKIPFILIGLTHYSKFKKVFFALSLFLATLTIFFISARAAYISMFFTFVAYVVYYIKSNRITKSTITNVLFIVIPIFLSFIITNTVFSSNQGTGRFQSVGNRVTQIVNTKDASNNARLTYWKTALTIIQKNPVMGVGIGNWKLESLPYESKYIDDAFSSSHTHNDFLEITTETGVFNGLVYLFLFGLLVLTNLKKVLKKEKSTTKTIALLTLLMVISYGIDAFFNFPLYRSTMQFSFAILLAFTLLNDPEQVIEEQTEESNSNKKSILPLGLITLAAITIYFTFVILRAYQLEYKIKYSTVTSTEIAERMPKFPNVGIYAESYPEYLAIAYFKENNYIKATQYFNVAKSINPYLGVPDWYLHRIEKSKGNIDDAYKYAKIAFYTRPRNSNYFLDAINMASKKKDTVEILKIHNLFSSYRNMASNWKNSSSALYNSNYKIKNIIQFVDKGLLSFPKDTSLLKRKKILTERLTGVKNSDNILPEDPAVAPSTEKNYMVDAKKMGDQNQFEKAIELYKKAFEQSPEKRVILQDIGVCYYKMNKPDSAVKYLKQTLGDANLEPGKTEYLLAGCYFNLKDKENGCKYLTIASDKKFPNTEPLLNQLCK</sequence>
<keyword evidence="5" id="KW-0802">TPR repeat</keyword>
<dbReference type="Proteomes" id="UP000641454">
    <property type="component" value="Unassembled WGS sequence"/>
</dbReference>
<evidence type="ECO:0000256" key="2">
    <source>
        <dbReference type="ARBA" id="ARBA00022692"/>
    </source>
</evidence>
<evidence type="ECO:0000313" key="9">
    <source>
        <dbReference type="Proteomes" id="UP000641454"/>
    </source>
</evidence>
<feature type="transmembrane region" description="Helical" evidence="6">
    <location>
        <begin position="20"/>
        <end position="37"/>
    </location>
</feature>
<comment type="subcellular location">
    <subcellularLocation>
        <location evidence="1">Membrane</location>
        <topology evidence="1">Multi-pass membrane protein</topology>
    </subcellularLocation>
</comment>
<dbReference type="GO" id="GO:0016020">
    <property type="term" value="C:membrane"/>
    <property type="evidence" value="ECO:0007669"/>
    <property type="project" value="UniProtKB-SubCell"/>
</dbReference>
<feature type="transmembrane region" description="Helical" evidence="6">
    <location>
        <begin position="233"/>
        <end position="249"/>
    </location>
</feature>
<dbReference type="RefSeq" id="WP_187021035.1">
    <property type="nucleotide sequence ID" value="NZ_JACRUK010000058.1"/>
</dbReference>
<evidence type="ECO:0000259" key="7">
    <source>
        <dbReference type="Pfam" id="PF04932"/>
    </source>
</evidence>
<evidence type="ECO:0000313" key="8">
    <source>
        <dbReference type="EMBL" id="MBC5845886.1"/>
    </source>
</evidence>
<dbReference type="AlphaFoldDB" id="A0A923N1Z6"/>
<feature type="transmembrane region" description="Helical" evidence="6">
    <location>
        <begin position="395"/>
        <end position="412"/>
    </location>
</feature>
<comment type="caution">
    <text evidence="8">The sequence shown here is derived from an EMBL/GenBank/DDBJ whole genome shotgun (WGS) entry which is preliminary data.</text>
</comment>
<dbReference type="PROSITE" id="PS50005">
    <property type="entry name" value="TPR"/>
    <property type="match status" value="1"/>
</dbReference>
<feature type="transmembrane region" description="Helical" evidence="6">
    <location>
        <begin position="49"/>
        <end position="68"/>
    </location>
</feature>
<feature type="transmembrane region" description="Helical" evidence="6">
    <location>
        <begin position="138"/>
        <end position="159"/>
    </location>
</feature>
<feature type="repeat" description="TPR" evidence="5">
    <location>
        <begin position="683"/>
        <end position="716"/>
    </location>
</feature>
<name>A0A923N1Z6_9FLAO</name>
<evidence type="ECO:0000256" key="1">
    <source>
        <dbReference type="ARBA" id="ARBA00004141"/>
    </source>
</evidence>
<dbReference type="SUPFAM" id="SSF48452">
    <property type="entry name" value="TPR-like"/>
    <property type="match status" value="2"/>
</dbReference>
<keyword evidence="9" id="KW-1185">Reference proteome</keyword>
<dbReference type="Pfam" id="PF04932">
    <property type="entry name" value="Wzy_C"/>
    <property type="match status" value="1"/>
</dbReference>
<feature type="transmembrane region" description="Helical" evidence="6">
    <location>
        <begin position="261"/>
        <end position="279"/>
    </location>
</feature>
<dbReference type="InterPro" id="IPR007016">
    <property type="entry name" value="O-antigen_ligase-rel_domated"/>
</dbReference>
<keyword evidence="4 6" id="KW-0472">Membrane</keyword>
<keyword evidence="2 6" id="KW-0812">Transmembrane</keyword>
<feature type="transmembrane region" description="Helical" evidence="6">
    <location>
        <begin position="459"/>
        <end position="482"/>
    </location>
</feature>
<evidence type="ECO:0000256" key="4">
    <source>
        <dbReference type="ARBA" id="ARBA00023136"/>
    </source>
</evidence>
<dbReference type="Pfam" id="PF12895">
    <property type="entry name" value="ANAPC3"/>
    <property type="match status" value="1"/>
</dbReference>
<feature type="transmembrane region" description="Helical" evidence="6">
    <location>
        <begin position="112"/>
        <end position="132"/>
    </location>
</feature>
<keyword evidence="8" id="KW-0436">Ligase</keyword>
<organism evidence="8 9">
    <name type="scientific">Flavobacterium muglaense</name>
    <dbReference type="NCBI Taxonomy" id="2764716"/>
    <lineage>
        <taxon>Bacteria</taxon>
        <taxon>Pseudomonadati</taxon>
        <taxon>Bacteroidota</taxon>
        <taxon>Flavobacteriia</taxon>
        <taxon>Flavobacteriales</taxon>
        <taxon>Flavobacteriaceae</taxon>
        <taxon>Flavobacterium</taxon>
    </lineage>
</organism>
<reference evidence="8 9" key="1">
    <citation type="submission" date="2020-08" db="EMBL/GenBank/DDBJ databases">
        <title>Description of novel Flavobacterium F-392 isolate.</title>
        <authorList>
            <person name="Saticioglu I.B."/>
            <person name="Duman M."/>
            <person name="Altun S."/>
        </authorList>
    </citation>
    <scope>NUCLEOTIDE SEQUENCE [LARGE SCALE GENOMIC DNA]</scope>
    <source>
        <strain evidence="8 9">F-392</strain>
    </source>
</reference>
<dbReference type="EMBL" id="JACRUL010000058">
    <property type="protein sequence ID" value="MBC5845886.1"/>
    <property type="molecule type" value="Genomic_DNA"/>
</dbReference>